<dbReference type="PANTHER" id="PTHR23025:SF3">
    <property type="entry name" value="HORMONE-SENSITIVE LIPASE"/>
    <property type="match status" value="1"/>
</dbReference>
<sequence length="184" mass="20808">MVLFPVLNFHYPYLLHHCHGGGYVAASPKSHDVTEFLCLRHSKTYLRVWAELLSCSIVSVEYSLAPENSFPRPTEVLYTHVYIISNAAQLGWSGEKVFMIGDSASGNLVISVISKLPIEFSVSITLESCFRKYYLSSTLILIHHANCIESREEKEEVMNMEGNKRPFRNAFTCIDKSAACRKDP</sequence>
<dbReference type="InterPro" id="IPR013094">
    <property type="entry name" value="AB_hydrolase_3"/>
</dbReference>
<organism evidence="2">
    <name type="scientific">Wuchereria bancrofti</name>
    <dbReference type="NCBI Taxonomy" id="6293"/>
    <lineage>
        <taxon>Eukaryota</taxon>
        <taxon>Metazoa</taxon>
        <taxon>Ecdysozoa</taxon>
        <taxon>Nematoda</taxon>
        <taxon>Chromadorea</taxon>
        <taxon>Rhabditida</taxon>
        <taxon>Spirurina</taxon>
        <taxon>Spiruromorpha</taxon>
        <taxon>Filarioidea</taxon>
        <taxon>Onchocercidae</taxon>
        <taxon>Wuchereria</taxon>
    </lineage>
</organism>
<proteinExistence type="predicted"/>
<dbReference type="WBParaSite" id="maker-PairedContig_1064-snap-gene-1.19-mRNA-1">
    <property type="protein sequence ID" value="maker-PairedContig_1064-snap-gene-1.19-mRNA-1"/>
    <property type="gene ID" value="maker-PairedContig_1064-snap-gene-1.19"/>
</dbReference>
<name>A0A1I8E8Z0_WUCBA</name>
<dbReference type="Gene3D" id="3.40.50.1820">
    <property type="entry name" value="alpha/beta hydrolase"/>
    <property type="match status" value="1"/>
</dbReference>
<dbReference type="GO" id="GO:0004771">
    <property type="term" value="F:sterol ester esterase activity"/>
    <property type="evidence" value="ECO:0007669"/>
    <property type="project" value="TreeGrafter"/>
</dbReference>
<evidence type="ECO:0000259" key="1">
    <source>
        <dbReference type="Pfam" id="PF07859"/>
    </source>
</evidence>
<dbReference type="GO" id="GO:0005829">
    <property type="term" value="C:cytosol"/>
    <property type="evidence" value="ECO:0007669"/>
    <property type="project" value="TreeGrafter"/>
</dbReference>
<reference evidence="2" key="1">
    <citation type="submission" date="2016-11" db="UniProtKB">
        <authorList>
            <consortium name="WormBaseParasite"/>
        </authorList>
    </citation>
    <scope>IDENTIFICATION</scope>
    <source>
        <strain evidence="2">pt0022</strain>
    </source>
</reference>
<protein>
    <submittedName>
        <fullName evidence="2">Abhydrolase_3 domain-containing protein</fullName>
    </submittedName>
</protein>
<dbReference type="GO" id="GO:0004806">
    <property type="term" value="F:triacylglycerol lipase activity"/>
    <property type="evidence" value="ECO:0007669"/>
    <property type="project" value="TreeGrafter"/>
</dbReference>
<evidence type="ECO:0000313" key="2">
    <source>
        <dbReference type="WBParaSite" id="maker-PairedContig_1064-snap-gene-1.19-mRNA-1"/>
    </source>
</evidence>
<dbReference type="SUPFAM" id="SSF53474">
    <property type="entry name" value="alpha/beta-Hydrolases"/>
    <property type="match status" value="1"/>
</dbReference>
<accession>A0A1I8E8Z0</accession>
<dbReference type="AlphaFoldDB" id="A0A1I8E8Z0"/>
<feature type="domain" description="Alpha/beta hydrolase fold-3" evidence="1">
    <location>
        <begin position="17"/>
        <end position="116"/>
    </location>
</feature>
<dbReference type="PANTHER" id="PTHR23025">
    <property type="entry name" value="TRIACYLGLYCEROL LIPASE"/>
    <property type="match status" value="1"/>
</dbReference>
<dbReference type="Pfam" id="PF07859">
    <property type="entry name" value="Abhydrolase_3"/>
    <property type="match status" value="1"/>
</dbReference>
<dbReference type="STRING" id="6293.A0A1I8E8Z0"/>
<dbReference type="GO" id="GO:0019433">
    <property type="term" value="P:triglyceride catabolic process"/>
    <property type="evidence" value="ECO:0007669"/>
    <property type="project" value="TreeGrafter"/>
</dbReference>
<dbReference type="InterPro" id="IPR029058">
    <property type="entry name" value="AB_hydrolase_fold"/>
</dbReference>